<protein>
    <recommendedName>
        <fullName evidence="3">cellulase</fullName>
        <ecNumber evidence="3">3.2.1.4</ecNumber>
    </recommendedName>
</protein>
<keyword evidence="9" id="KW-1185">Reference proteome</keyword>
<evidence type="ECO:0000256" key="6">
    <source>
        <dbReference type="ARBA" id="ARBA00023295"/>
    </source>
</evidence>
<dbReference type="GO" id="GO:0008810">
    <property type="term" value="F:cellulase activity"/>
    <property type="evidence" value="ECO:0007669"/>
    <property type="project" value="UniProtKB-EC"/>
</dbReference>
<reference evidence="8 9" key="1">
    <citation type="submission" date="2019-04" db="EMBL/GenBank/DDBJ databases">
        <authorList>
            <person name="Van Vliet M D."/>
        </authorList>
    </citation>
    <scope>NUCLEOTIDE SEQUENCE [LARGE SCALE GENOMIC DNA]</scope>
    <source>
        <strain evidence="8 9">F21</strain>
    </source>
</reference>
<dbReference type="InterPro" id="IPR002037">
    <property type="entry name" value="Glyco_hydro_8"/>
</dbReference>
<evidence type="ECO:0000313" key="8">
    <source>
        <dbReference type="EMBL" id="VGO19211.1"/>
    </source>
</evidence>
<dbReference type="Gene3D" id="1.50.10.10">
    <property type="match status" value="1"/>
</dbReference>
<evidence type="ECO:0000313" key="9">
    <source>
        <dbReference type="Proteomes" id="UP000346198"/>
    </source>
</evidence>
<keyword evidence="4" id="KW-0378">Hydrolase</keyword>
<dbReference type="AlphaFoldDB" id="A0A6C2UIG1"/>
<dbReference type="EMBL" id="CAAHFH010000001">
    <property type="protein sequence ID" value="VGO19211.1"/>
    <property type="molecule type" value="Genomic_DNA"/>
</dbReference>
<comment type="similarity">
    <text evidence="2">Belongs to the glycosyl hydrolase 8 (cellulase D) family.</text>
</comment>
<comment type="catalytic activity">
    <reaction evidence="1">
        <text>Endohydrolysis of (1-&gt;4)-beta-D-glucosidic linkages in cellulose, lichenin and cereal beta-D-glucans.</text>
        <dbReference type="EC" id="3.2.1.4"/>
    </reaction>
</comment>
<dbReference type="InterPro" id="IPR012341">
    <property type="entry name" value="6hp_glycosidase-like_sf"/>
</dbReference>
<evidence type="ECO:0000256" key="7">
    <source>
        <dbReference type="ARBA" id="ARBA00023326"/>
    </source>
</evidence>
<keyword evidence="7" id="KW-0119">Carbohydrate metabolism</keyword>
<accession>A0A6C2UIG1</accession>
<proteinExistence type="inferred from homology"/>
<dbReference type="InterPro" id="IPR008928">
    <property type="entry name" value="6-hairpin_glycosidase_sf"/>
</dbReference>
<evidence type="ECO:0000256" key="5">
    <source>
        <dbReference type="ARBA" id="ARBA00023001"/>
    </source>
</evidence>
<keyword evidence="6" id="KW-0326">Glycosidase</keyword>
<organism evidence="8 9">
    <name type="scientific">Pontiella sulfatireligans</name>
    <dbReference type="NCBI Taxonomy" id="2750658"/>
    <lineage>
        <taxon>Bacteria</taxon>
        <taxon>Pseudomonadati</taxon>
        <taxon>Kiritimatiellota</taxon>
        <taxon>Kiritimatiellia</taxon>
        <taxon>Kiritimatiellales</taxon>
        <taxon>Pontiellaceae</taxon>
        <taxon>Pontiella</taxon>
    </lineage>
</organism>
<keyword evidence="5" id="KW-0136">Cellulose degradation</keyword>
<dbReference type="RefSeq" id="WP_168433050.1">
    <property type="nucleotide sequence ID" value="NZ_CAAHFH010000001.1"/>
</dbReference>
<dbReference type="Pfam" id="PF01270">
    <property type="entry name" value="Glyco_hydro_8"/>
    <property type="match status" value="1"/>
</dbReference>
<keyword evidence="7" id="KW-0624">Polysaccharide degradation</keyword>
<evidence type="ECO:0000256" key="1">
    <source>
        <dbReference type="ARBA" id="ARBA00000966"/>
    </source>
</evidence>
<dbReference type="EC" id="3.2.1.4" evidence="3"/>
<dbReference type="Proteomes" id="UP000346198">
    <property type="component" value="Unassembled WGS sequence"/>
</dbReference>
<dbReference type="PRINTS" id="PR00735">
    <property type="entry name" value="GLHYDRLASE8"/>
</dbReference>
<evidence type="ECO:0000256" key="4">
    <source>
        <dbReference type="ARBA" id="ARBA00022801"/>
    </source>
</evidence>
<evidence type="ECO:0000256" key="3">
    <source>
        <dbReference type="ARBA" id="ARBA00012601"/>
    </source>
</evidence>
<sequence length="379" mass="41628">MQQVKPDRCQLPKQADPADARHAYAHWKTTLVTGDGANGFRRVVRLDTPDGIANSTVSEGIAYGMILSVYFDDQELFDDLFRYSLHWVDSTGLMAWYINPEGTKACPGADSPTAATDSDEDIAFALIMADSKWGGSGALAQRYRDYALRQVALVKKHEIEHETGIVKPGNQWGGADLLNLSYFAPAFFEVFGRYTDDVAFWDHVIDVNYTALFNSLNKANGNAENGLVPAWSNAKGEPVTAFEGAPTHYQTDSARTPFRIAQHYCWTGDPRAKAYLEKVNAFFGAQGAGKLTDEYELDGTPRPAAAPIASSRSAVIVGCAGVAAMTDSAYHDFALEAYDLLKTLKLTARSTYYQLSWTAMSLAFMSGEYVDLTQNVKKK</sequence>
<evidence type="ECO:0000256" key="2">
    <source>
        <dbReference type="ARBA" id="ARBA00009209"/>
    </source>
</evidence>
<gene>
    <name evidence="8" type="primary">celA</name>
    <name evidence="8" type="ORF">SCARR_01268</name>
</gene>
<dbReference type="SUPFAM" id="SSF48208">
    <property type="entry name" value="Six-hairpin glycosidases"/>
    <property type="match status" value="1"/>
</dbReference>
<name>A0A6C2UIG1_9BACT</name>
<dbReference type="GO" id="GO:0030245">
    <property type="term" value="P:cellulose catabolic process"/>
    <property type="evidence" value="ECO:0007669"/>
    <property type="project" value="UniProtKB-KW"/>
</dbReference>